<evidence type="ECO:0000313" key="6">
    <source>
        <dbReference type="EMBL" id="KAK9859853.1"/>
    </source>
</evidence>
<dbReference type="AlphaFoldDB" id="A0AAW1SV20"/>
<keyword evidence="7" id="KW-1185">Reference proteome</keyword>
<dbReference type="Proteomes" id="UP001485043">
    <property type="component" value="Unassembled WGS sequence"/>
</dbReference>
<dbReference type="GO" id="GO:0141052">
    <property type="term" value="F:histone H3 demethylase activity"/>
    <property type="evidence" value="ECO:0007669"/>
    <property type="project" value="UniProtKB-ARBA"/>
</dbReference>
<dbReference type="PANTHER" id="PTHR10694">
    <property type="entry name" value="LYSINE-SPECIFIC DEMETHYLASE"/>
    <property type="match status" value="1"/>
</dbReference>
<dbReference type="GO" id="GO:0010468">
    <property type="term" value="P:regulation of gene expression"/>
    <property type="evidence" value="ECO:0007669"/>
    <property type="project" value="TreeGrafter"/>
</dbReference>
<dbReference type="InterPro" id="IPR003349">
    <property type="entry name" value="JmjN"/>
</dbReference>
<evidence type="ECO:0000259" key="5">
    <source>
        <dbReference type="PROSITE" id="PS51184"/>
    </source>
</evidence>
<proteinExistence type="predicted"/>
<dbReference type="InterPro" id="IPR003347">
    <property type="entry name" value="JmjC_dom"/>
</dbReference>
<dbReference type="PANTHER" id="PTHR10694:SF33">
    <property type="entry name" value="LYSINE-SPECIFIC DEMETHYLASE 5"/>
    <property type="match status" value="1"/>
</dbReference>
<evidence type="ECO:0000313" key="7">
    <source>
        <dbReference type="Proteomes" id="UP001485043"/>
    </source>
</evidence>
<protein>
    <submittedName>
        <fullName evidence="6">Uncharacterized protein</fullName>
    </submittedName>
</protein>
<feature type="region of interest" description="Disordered" evidence="3">
    <location>
        <begin position="1"/>
        <end position="26"/>
    </location>
</feature>
<keyword evidence="1" id="KW-0479">Metal-binding</keyword>
<dbReference type="GO" id="GO:0046872">
    <property type="term" value="F:metal ion binding"/>
    <property type="evidence" value="ECO:0007669"/>
    <property type="project" value="UniProtKB-KW"/>
</dbReference>
<dbReference type="GO" id="GO:0000785">
    <property type="term" value="C:chromatin"/>
    <property type="evidence" value="ECO:0007669"/>
    <property type="project" value="TreeGrafter"/>
</dbReference>
<feature type="domain" description="JmjN" evidence="4">
    <location>
        <begin position="48"/>
        <end position="89"/>
    </location>
</feature>
<dbReference type="Pfam" id="PF02375">
    <property type="entry name" value="JmjN"/>
    <property type="match status" value="1"/>
</dbReference>
<evidence type="ECO:0000256" key="2">
    <source>
        <dbReference type="ARBA" id="ARBA00023004"/>
    </source>
</evidence>
<feature type="domain" description="JmjC" evidence="5">
    <location>
        <begin position="193"/>
        <end position="371"/>
    </location>
</feature>
<dbReference type="EMBL" id="JALJOV010000861">
    <property type="protein sequence ID" value="KAK9859853.1"/>
    <property type="molecule type" value="Genomic_DNA"/>
</dbReference>
<evidence type="ECO:0000259" key="4">
    <source>
        <dbReference type="PROSITE" id="PS51183"/>
    </source>
</evidence>
<dbReference type="SMART" id="SM00558">
    <property type="entry name" value="JmjC"/>
    <property type="match status" value="1"/>
</dbReference>
<organism evidence="6 7">
    <name type="scientific">Apatococcus fuscideae</name>
    <dbReference type="NCBI Taxonomy" id="2026836"/>
    <lineage>
        <taxon>Eukaryota</taxon>
        <taxon>Viridiplantae</taxon>
        <taxon>Chlorophyta</taxon>
        <taxon>core chlorophytes</taxon>
        <taxon>Trebouxiophyceae</taxon>
        <taxon>Chlorellales</taxon>
        <taxon>Chlorellaceae</taxon>
        <taxon>Apatococcus</taxon>
    </lineage>
</organism>
<comment type="caution">
    <text evidence="6">The sequence shown here is derived from an EMBL/GenBank/DDBJ whole genome shotgun (WGS) entry which is preliminary data.</text>
</comment>
<dbReference type="GO" id="GO:0005634">
    <property type="term" value="C:nucleus"/>
    <property type="evidence" value="ECO:0007669"/>
    <property type="project" value="TreeGrafter"/>
</dbReference>
<dbReference type="PROSITE" id="PS51184">
    <property type="entry name" value="JMJC"/>
    <property type="match status" value="1"/>
</dbReference>
<dbReference type="SMART" id="SM00545">
    <property type="entry name" value="JmjN"/>
    <property type="match status" value="1"/>
</dbReference>
<dbReference type="Gene3D" id="2.60.120.650">
    <property type="entry name" value="Cupin"/>
    <property type="match status" value="1"/>
</dbReference>
<gene>
    <name evidence="6" type="ORF">WJX84_002544</name>
</gene>
<sequence length="512" mass="57348">MSEGVRRTGRQRRPAPRLDVGGDDRSREQALRKSLLEVQRVVHEAPDAPVLHPTEDEWRDFYTYIESMKPLGLAHGILKIIPPPSMRNTPDGQKFAEQMLQHPSSFPVRRQEIHRLQEGIGFDETKRYTSQNYKEAAEDAMDAWLRIQASVTSSENGKDESSLNISQAEAEYWKIVERASQHEYMAEYANDLDSARHGTAFDETTLKRWGWHLGTLADGQQSALQSIGEPIAGVTYPWLYFGMLFASFCWHNEDHHLYSINYHHAGAPKTWYGIPGKHAEKFERALRNSFPLRFLEDPDLLHLLVIQASPSLLLQQGLDVVRAVQEPGEMVVTWPKAYHCGFSHGWNCSEAINFAPFDWLPKGFEAVGKYCKMGGKRKPLFSHDRLVFELAQHALKAGVVDALKQVLEEERAWRQGILEEGATDASVRYGRANLPSLAGDSTEPACSHCATLMFLSCITCSCSPTEPRCLAHAHIGSAASAQGAMRQHGHLLPVTISTLRIDSQPALCTAGV</sequence>
<dbReference type="PROSITE" id="PS51183">
    <property type="entry name" value="JMJN"/>
    <property type="match status" value="1"/>
</dbReference>
<evidence type="ECO:0000256" key="3">
    <source>
        <dbReference type="SAM" id="MobiDB-lite"/>
    </source>
</evidence>
<dbReference type="Pfam" id="PF02373">
    <property type="entry name" value="JmjC"/>
    <property type="match status" value="1"/>
</dbReference>
<dbReference type="SUPFAM" id="SSF51197">
    <property type="entry name" value="Clavaminate synthase-like"/>
    <property type="match status" value="1"/>
</dbReference>
<accession>A0AAW1SV20</accession>
<keyword evidence="2" id="KW-0408">Iron</keyword>
<name>A0AAW1SV20_9CHLO</name>
<reference evidence="6 7" key="1">
    <citation type="journal article" date="2024" name="Nat. Commun.">
        <title>Phylogenomics reveals the evolutionary origins of lichenization in chlorophyte algae.</title>
        <authorList>
            <person name="Puginier C."/>
            <person name="Libourel C."/>
            <person name="Otte J."/>
            <person name="Skaloud P."/>
            <person name="Haon M."/>
            <person name="Grisel S."/>
            <person name="Petersen M."/>
            <person name="Berrin J.G."/>
            <person name="Delaux P.M."/>
            <person name="Dal Grande F."/>
            <person name="Keller J."/>
        </authorList>
    </citation>
    <scope>NUCLEOTIDE SEQUENCE [LARGE SCALE GENOMIC DNA]</scope>
    <source>
        <strain evidence="6 7">SAG 2523</strain>
    </source>
</reference>
<evidence type="ECO:0000256" key="1">
    <source>
        <dbReference type="ARBA" id="ARBA00022723"/>
    </source>
</evidence>